<evidence type="ECO:0000256" key="10">
    <source>
        <dbReference type="RuleBase" id="RU000688"/>
    </source>
</evidence>
<dbReference type="PRINTS" id="PR00237">
    <property type="entry name" value="GPCRRHODOPSN"/>
</dbReference>
<protein>
    <recommendedName>
        <fullName evidence="12">G-protein coupled receptors family 1 profile domain-containing protein</fullName>
    </recommendedName>
</protein>
<evidence type="ECO:0000256" key="11">
    <source>
        <dbReference type="SAM" id="Phobius"/>
    </source>
</evidence>
<dbReference type="PANTHER" id="PTHR24246:SF27">
    <property type="entry name" value="ADENOSINE RECEPTOR, ISOFORM A"/>
    <property type="match status" value="1"/>
</dbReference>
<keyword evidence="2" id="KW-1003">Cell membrane</keyword>
<evidence type="ECO:0000256" key="6">
    <source>
        <dbReference type="ARBA" id="ARBA00023136"/>
    </source>
</evidence>
<dbReference type="Proteomes" id="UP000275408">
    <property type="component" value="Unassembled WGS sequence"/>
</dbReference>
<evidence type="ECO:0000259" key="12">
    <source>
        <dbReference type="PROSITE" id="PS50262"/>
    </source>
</evidence>
<evidence type="ECO:0000256" key="7">
    <source>
        <dbReference type="ARBA" id="ARBA00023170"/>
    </source>
</evidence>
<dbReference type="CDD" id="cd00637">
    <property type="entry name" value="7tm_classA_rhodopsin-like"/>
    <property type="match status" value="1"/>
</dbReference>
<keyword evidence="14" id="KW-1185">Reference proteome</keyword>
<keyword evidence="6 11" id="KW-0472">Membrane</keyword>
<keyword evidence="9 10" id="KW-0807">Transducer</keyword>
<evidence type="ECO:0000313" key="13">
    <source>
        <dbReference type="EMBL" id="RMX41968.1"/>
    </source>
</evidence>
<feature type="transmembrane region" description="Helical" evidence="11">
    <location>
        <begin position="36"/>
        <end position="57"/>
    </location>
</feature>
<dbReference type="AlphaFoldDB" id="A0A3M6TKY7"/>
<keyword evidence="3 10" id="KW-0812">Transmembrane</keyword>
<keyword evidence="4 11" id="KW-1133">Transmembrane helix</keyword>
<dbReference type="SUPFAM" id="SSF81321">
    <property type="entry name" value="Family A G protein-coupled receptor-like"/>
    <property type="match status" value="1"/>
</dbReference>
<dbReference type="STRING" id="46731.A0A3M6TKY7"/>
<dbReference type="InterPro" id="IPR000276">
    <property type="entry name" value="GPCR_Rhodpsn"/>
</dbReference>
<keyword evidence="5 10" id="KW-0297">G-protein coupled receptor</keyword>
<feature type="transmembrane region" description="Helical" evidence="11">
    <location>
        <begin position="143"/>
        <end position="164"/>
    </location>
</feature>
<dbReference type="PANTHER" id="PTHR24246">
    <property type="entry name" value="OLFACTORY RECEPTOR AND ADENOSINE RECEPTOR"/>
    <property type="match status" value="1"/>
</dbReference>
<feature type="transmembrane region" description="Helical" evidence="11">
    <location>
        <begin position="184"/>
        <end position="212"/>
    </location>
</feature>
<dbReference type="InterPro" id="IPR017452">
    <property type="entry name" value="GPCR_Rhodpsn_7TM"/>
</dbReference>
<feature type="domain" description="G-protein coupled receptors family 1 profile" evidence="12">
    <location>
        <begin position="47"/>
        <end position="301"/>
    </location>
</feature>
<dbReference type="Pfam" id="PF00001">
    <property type="entry name" value="7tm_1"/>
    <property type="match status" value="1"/>
</dbReference>
<dbReference type="Gene3D" id="1.20.1070.10">
    <property type="entry name" value="Rhodopsin 7-helix transmembrane proteins"/>
    <property type="match status" value="1"/>
</dbReference>
<evidence type="ECO:0000256" key="3">
    <source>
        <dbReference type="ARBA" id="ARBA00022692"/>
    </source>
</evidence>
<reference evidence="13 14" key="1">
    <citation type="journal article" date="2018" name="Sci. Rep.">
        <title>Comparative analysis of the Pocillopora damicornis genome highlights role of immune system in coral evolution.</title>
        <authorList>
            <person name="Cunning R."/>
            <person name="Bay R.A."/>
            <person name="Gillette P."/>
            <person name="Baker A.C."/>
            <person name="Traylor-Knowles N."/>
        </authorList>
    </citation>
    <scope>NUCLEOTIDE SEQUENCE [LARGE SCALE GENOMIC DNA]</scope>
    <source>
        <strain evidence="13">RSMAS</strain>
        <tissue evidence="13">Whole animal</tissue>
    </source>
</reference>
<dbReference type="PROSITE" id="PS00237">
    <property type="entry name" value="G_PROTEIN_RECEP_F1_1"/>
    <property type="match status" value="1"/>
</dbReference>
<evidence type="ECO:0000256" key="8">
    <source>
        <dbReference type="ARBA" id="ARBA00023180"/>
    </source>
</evidence>
<accession>A0A3M6TKY7</accession>
<evidence type="ECO:0000256" key="9">
    <source>
        <dbReference type="ARBA" id="ARBA00023224"/>
    </source>
</evidence>
<evidence type="ECO:0000313" key="14">
    <source>
        <dbReference type="Proteomes" id="UP000275408"/>
    </source>
</evidence>
<dbReference type="PROSITE" id="PS50262">
    <property type="entry name" value="G_PROTEIN_RECEP_F1_2"/>
    <property type="match status" value="1"/>
</dbReference>
<evidence type="ECO:0000256" key="2">
    <source>
        <dbReference type="ARBA" id="ARBA00022475"/>
    </source>
</evidence>
<dbReference type="EMBL" id="RCHS01003423">
    <property type="protein sequence ID" value="RMX41968.1"/>
    <property type="molecule type" value="Genomic_DNA"/>
</dbReference>
<keyword evidence="8" id="KW-0325">Glycoprotein</keyword>
<feature type="transmembrane region" description="Helical" evidence="11">
    <location>
        <begin position="282"/>
        <end position="304"/>
    </location>
</feature>
<keyword evidence="7 10" id="KW-0675">Receptor</keyword>
<comment type="subcellular location">
    <subcellularLocation>
        <location evidence="1">Cell membrane</location>
        <topology evidence="1">Multi-pass membrane protein</topology>
    </subcellularLocation>
</comment>
<feature type="transmembrane region" description="Helical" evidence="11">
    <location>
        <begin position="243"/>
        <end position="270"/>
    </location>
</feature>
<proteinExistence type="inferred from homology"/>
<dbReference type="OrthoDB" id="10042731at2759"/>
<evidence type="ECO:0000256" key="1">
    <source>
        <dbReference type="ARBA" id="ARBA00004651"/>
    </source>
</evidence>
<feature type="transmembrane region" description="Helical" evidence="11">
    <location>
        <begin position="100"/>
        <end position="122"/>
    </location>
</feature>
<gene>
    <name evidence="13" type="ORF">pdam_00001213</name>
</gene>
<evidence type="ECO:0000256" key="5">
    <source>
        <dbReference type="ARBA" id="ARBA00023040"/>
    </source>
</evidence>
<evidence type="ECO:0000256" key="4">
    <source>
        <dbReference type="ARBA" id="ARBA00022989"/>
    </source>
</evidence>
<comment type="caution">
    <text evidence="13">The sequence shown here is derived from an EMBL/GenBank/DDBJ whole genome shotgun (WGS) entry which is preliminary data.</text>
</comment>
<dbReference type="GO" id="GO:0005886">
    <property type="term" value="C:plasma membrane"/>
    <property type="evidence" value="ECO:0007669"/>
    <property type="project" value="UniProtKB-SubCell"/>
</dbReference>
<name>A0A3M6TKY7_POCDA</name>
<dbReference type="GO" id="GO:0004930">
    <property type="term" value="F:G protein-coupled receptor activity"/>
    <property type="evidence" value="ECO:0007669"/>
    <property type="project" value="UniProtKB-KW"/>
</dbReference>
<comment type="similarity">
    <text evidence="10">Belongs to the G-protein coupled receptor 1 family.</text>
</comment>
<organism evidence="13 14">
    <name type="scientific">Pocillopora damicornis</name>
    <name type="common">Cauliflower coral</name>
    <name type="synonym">Millepora damicornis</name>
    <dbReference type="NCBI Taxonomy" id="46731"/>
    <lineage>
        <taxon>Eukaryota</taxon>
        <taxon>Metazoa</taxon>
        <taxon>Cnidaria</taxon>
        <taxon>Anthozoa</taxon>
        <taxon>Hexacorallia</taxon>
        <taxon>Scleractinia</taxon>
        <taxon>Astrocoeniina</taxon>
        <taxon>Pocilloporidae</taxon>
        <taxon>Pocillopora</taxon>
    </lineage>
</organism>
<feature type="transmembrane region" description="Helical" evidence="11">
    <location>
        <begin position="69"/>
        <end position="94"/>
    </location>
</feature>
<sequence>MTELENNESNLPTSAEISTAAQATGETYFNPSYDGALIILSVMIIAINLLVISLFFYREYLQTKTNSLLISLAVSDLLAGLLGIPLIVACNAVLKAGVCTAGALIYRFIAVSTMYHILVVTLERYIYVMYPMKYINIVTAPRVLKAIAGIWLFSMFISLIQLTWEDPTRFFKPRDSASQQYALAYTIVGIVFCFFLPALLMAISYVSMFMVIHRQIKEIRGLYNTRATGANSQRAPIATEARALIIFVAMLSIFIICWLSFYVTGFLILLPGLHIEAIPDEVFMTVDFIRFSVSLVNPILYAFLKRDFSRALKSLCKRDGIQPGELASSSSTSRFRTLTINFSLSRSSEMYRD</sequence>